<dbReference type="Gene3D" id="3.30.160.60">
    <property type="entry name" value="Classic Zinc Finger"/>
    <property type="match status" value="1"/>
</dbReference>
<dbReference type="PROSITE" id="PS00028">
    <property type="entry name" value="ZINC_FINGER_C2H2_1"/>
    <property type="match status" value="1"/>
</dbReference>
<sequence>MGHSSRTASMEAVKAEDEEGEVVQPANEELSAPSLELNLVGALGLGENAAADAIVAAGPSDEKMAPAAVAGGENRRMFKCNYCQRKFYTSQALGGHQNAHKRERSIAKRVAAGRGGGPAASPYGAADHLVPHHLRYPGTWPYSAAGRPFLGRGAATAPFFGMQMQHHHMWNAAAQPSLAGLARYAGAHHNPMYRPEAYGYGASSMAPMSAFPVAAPAVSGIWRADASGSGNGGARSINESKKKEEAASKIDLTLKL</sequence>
<dbReference type="InterPro" id="IPR013087">
    <property type="entry name" value="Znf_C2H2_type"/>
</dbReference>
<evidence type="ECO:0000313" key="9">
    <source>
        <dbReference type="EnsemblPlants" id="HORVU.MOREX.r3.3HG0322950.1.CDS1"/>
    </source>
</evidence>
<keyword evidence="3 6" id="KW-0863">Zinc-finger</keyword>
<keyword evidence="2" id="KW-0479">Metal-binding</keyword>
<accession>A0A8I6XUZ9</accession>
<evidence type="ECO:0000256" key="4">
    <source>
        <dbReference type="ARBA" id="ARBA00022833"/>
    </source>
</evidence>
<dbReference type="Gramene" id="HORVU.MOREX.r2.3HG0269590.1">
    <property type="protein sequence ID" value="HORVU.MOREX.r2.3HG0269590.1.CDS.1"/>
    <property type="gene ID" value="HORVU.MOREX.r2.3HG0269590"/>
</dbReference>
<dbReference type="Proteomes" id="UP000011116">
    <property type="component" value="Chromosome 3H"/>
</dbReference>
<keyword evidence="4" id="KW-0862">Zinc</keyword>
<feature type="region of interest" description="Disordered" evidence="7">
    <location>
        <begin position="226"/>
        <end position="256"/>
    </location>
</feature>
<dbReference type="GO" id="GO:0008270">
    <property type="term" value="F:zinc ion binding"/>
    <property type="evidence" value="ECO:0007669"/>
    <property type="project" value="UniProtKB-KW"/>
</dbReference>
<keyword evidence="5" id="KW-0539">Nucleus</keyword>
<evidence type="ECO:0000256" key="3">
    <source>
        <dbReference type="ARBA" id="ARBA00022771"/>
    </source>
</evidence>
<reference evidence="10" key="1">
    <citation type="journal article" date="2012" name="Nature">
        <title>A physical, genetic and functional sequence assembly of the barley genome.</title>
        <authorList>
            <consortium name="The International Barley Genome Sequencing Consortium"/>
            <person name="Mayer K.F."/>
            <person name="Waugh R."/>
            <person name="Brown J.W."/>
            <person name="Schulman A."/>
            <person name="Langridge P."/>
            <person name="Platzer M."/>
            <person name="Fincher G.B."/>
            <person name="Muehlbauer G.J."/>
            <person name="Sato K."/>
            <person name="Close T.J."/>
            <person name="Wise R.P."/>
            <person name="Stein N."/>
        </authorList>
    </citation>
    <scope>NUCLEOTIDE SEQUENCE [LARGE SCALE GENOMIC DNA]</scope>
    <source>
        <strain evidence="10">cv. Morex</strain>
    </source>
</reference>
<evidence type="ECO:0000259" key="8">
    <source>
        <dbReference type="PROSITE" id="PS50157"/>
    </source>
</evidence>
<proteinExistence type="predicted"/>
<feature type="region of interest" description="Disordered" evidence="7">
    <location>
        <begin position="1"/>
        <end position="26"/>
    </location>
</feature>
<protein>
    <recommendedName>
        <fullName evidence="8">C2H2-type domain-containing protein</fullName>
    </recommendedName>
</protein>
<reference evidence="9" key="3">
    <citation type="submission" date="2022-01" db="UniProtKB">
        <authorList>
            <consortium name="EnsemblPlants"/>
        </authorList>
    </citation>
    <scope>IDENTIFICATION</scope>
    <source>
        <strain evidence="9">subsp. vulgare</strain>
    </source>
</reference>
<evidence type="ECO:0000256" key="5">
    <source>
        <dbReference type="ARBA" id="ARBA00023242"/>
    </source>
</evidence>
<dbReference type="InterPro" id="IPR044246">
    <property type="entry name" value="ZFP3-like"/>
</dbReference>
<evidence type="ECO:0000313" key="10">
    <source>
        <dbReference type="Proteomes" id="UP000011116"/>
    </source>
</evidence>
<organism evidence="9 10">
    <name type="scientific">Hordeum vulgare subsp. vulgare</name>
    <name type="common">Domesticated barley</name>
    <dbReference type="NCBI Taxonomy" id="112509"/>
    <lineage>
        <taxon>Eukaryota</taxon>
        <taxon>Viridiplantae</taxon>
        <taxon>Streptophyta</taxon>
        <taxon>Embryophyta</taxon>
        <taxon>Tracheophyta</taxon>
        <taxon>Spermatophyta</taxon>
        <taxon>Magnoliopsida</taxon>
        <taxon>Liliopsida</taxon>
        <taxon>Poales</taxon>
        <taxon>Poaceae</taxon>
        <taxon>BOP clade</taxon>
        <taxon>Pooideae</taxon>
        <taxon>Triticodae</taxon>
        <taxon>Triticeae</taxon>
        <taxon>Hordeinae</taxon>
        <taxon>Hordeum</taxon>
    </lineage>
</organism>
<dbReference type="InterPro" id="IPR036236">
    <property type="entry name" value="Znf_C2H2_sf"/>
</dbReference>
<dbReference type="PROSITE" id="PS50157">
    <property type="entry name" value="ZINC_FINGER_C2H2_2"/>
    <property type="match status" value="1"/>
</dbReference>
<keyword evidence="10" id="KW-1185">Reference proteome</keyword>
<dbReference type="PANTHER" id="PTHR47287:SF15">
    <property type="entry name" value="ZINC FINGER PROTEIN 3-LIKE"/>
    <property type="match status" value="1"/>
</dbReference>
<dbReference type="EnsemblPlants" id="HORVU.MOREX.r3.3HG0322950.1">
    <property type="protein sequence ID" value="HORVU.MOREX.r3.3HG0322950.1.CDS1"/>
    <property type="gene ID" value="HORVU.MOREX.r3.3HG0322950"/>
</dbReference>
<reference evidence="9" key="2">
    <citation type="submission" date="2020-10" db="EMBL/GenBank/DDBJ databases">
        <authorList>
            <person name="Scholz U."/>
            <person name="Mascher M."/>
            <person name="Fiebig A."/>
        </authorList>
    </citation>
    <scope>NUCLEOTIDE SEQUENCE [LARGE SCALE GENOMIC DNA]</scope>
    <source>
        <strain evidence="9">cv. Morex</strain>
    </source>
</reference>
<dbReference type="Gramene" id="HORVU.MOREX.r3.3HG0322950.1">
    <property type="protein sequence ID" value="HORVU.MOREX.r3.3HG0322950.1.CDS1"/>
    <property type="gene ID" value="HORVU.MOREX.r3.3HG0322950"/>
</dbReference>
<evidence type="ECO:0000256" key="6">
    <source>
        <dbReference type="PROSITE-ProRule" id="PRU00042"/>
    </source>
</evidence>
<evidence type="ECO:0000256" key="7">
    <source>
        <dbReference type="SAM" id="MobiDB-lite"/>
    </source>
</evidence>
<evidence type="ECO:0000256" key="2">
    <source>
        <dbReference type="ARBA" id="ARBA00022723"/>
    </source>
</evidence>
<feature type="compositionally biased region" description="Basic and acidic residues" evidence="7">
    <location>
        <begin position="238"/>
        <end position="256"/>
    </location>
</feature>
<dbReference type="AlphaFoldDB" id="A0A8I6XUZ9"/>
<feature type="domain" description="C2H2-type" evidence="8">
    <location>
        <begin position="78"/>
        <end position="105"/>
    </location>
</feature>
<comment type="subcellular location">
    <subcellularLocation>
        <location evidence="1">Nucleus</location>
    </subcellularLocation>
</comment>
<dbReference type="PANTHER" id="PTHR47287">
    <property type="entry name" value="C2H2 AND C2HC ZINC FINGERS SUPERFAMILY PROTEIN"/>
    <property type="match status" value="1"/>
</dbReference>
<dbReference type="GO" id="GO:0009788">
    <property type="term" value="P:negative regulation of abscisic acid-activated signaling pathway"/>
    <property type="evidence" value="ECO:0007669"/>
    <property type="project" value="InterPro"/>
</dbReference>
<evidence type="ECO:0000256" key="1">
    <source>
        <dbReference type="ARBA" id="ARBA00004123"/>
    </source>
</evidence>
<dbReference type="SUPFAM" id="SSF57667">
    <property type="entry name" value="beta-beta-alpha zinc fingers"/>
    <property type="match status" value="1"/>
</dbReference>
<name>A0A8I6XUZ9_HORVV</name>
<dbReference type="GO" id="GO:0005634">
    <property type="term" value="C:nucleus"/>
    <property type="evidence" value="ECO:0007669"/>
    <property type="project" value="UniProtKB-SubCell"/>
</dbReference>